<evidence type="ECO:0000259" key="4">
    <source>
        <dbReference type="Pfam" id="PF00891"/>
    </source>
</evidence>
<keyword evidence="6" id="KW-1185">Reference proteome</keyword>
<gene>
    <name evidence="5" type="ORF">N7493_004994</name>
</gene>
<proteinExistence type="predicted"/>
<organism evidence="5 6">
    <name type="scientific">Penicillium malachiteum</name>
    <dbReference type="NCBI Taxonomy" id="1324776"/>
    <lineage>
        <taxon>Eukaryota</taxon>
        <taxon>Fungi</taxon>
        <taxon>Dikarya</taxon>
        <taxon>Ascomycota</taxon>
        <taxon>Pezizomycotina</taxon>
        <taxon>Eurotiomycetes</taxon>
        <taxon>Eurotiomycetidae</taxon>
        <taxon>Eurotiales</taxon>
        <taxon>Aspergillaceae</taxon>
        <taxon>Penicillium</taxon>
    </lineage>
</organism>
<dbReference type="GO" id="GO:0032259">
    <property type="term" value="P:methylation"/>
    <property type="evidence" value="ECO:0007669"/>
    <property type="project" value="UniProtKB-KW"/>
</dbReference>
<dbReference type="InterPro" id="IPR029063">
    <property type="entry name" value="SAM-dependent_MTases_sf"/>
</dbReference>
<dbReference type="GO" id="GO:0008171">
    <property type="term" value="F:O-methyltransferase activity"/>
    <property type="evidence" value="ECO:0007669"/>
    <property type="project" value="InterPro"/>
</dbReference>
<evidence type="ECO:0000313" key="5">
    <source>
        <dbReference type="EMBL" id="KAJ5727174.1"/>
    </source>
</evidence>
<dbReference type="InterPro" id="IPR001077">
    <property type="entry name" value="COMT_C"/>
</dbReference>
<dbReference type="InterPro" id="IPR016461">
    <property type="entry name" value="COMT-like"/>
</dbReference>
<comment type="caution">
    <text evidence="5">The sequence shown here is derived from an EMBL/GenBank/DDBJ whole genome shotgun (WGS) entry which is preliminary data.</text>
</comment>
<dbReference type="EMBL" id="JAQJAN010000006">
    <property type="protein sequence ID" value="KAJ5727174.1"/>
    <property type="molecule type" value="Genomic_DNA"/>
</dbReference>
<dbReference type="AlphaFoldDB" id="A0AAD6HMJ0"/>
<evidence type="ECO:0000313" key="6">
    <source>
        <dbReference type="Proteomes" id="UP001215712"/>
    </source>
</evidence>
<evidence type="ECO:0000256" key="1">
    <source>
        <dbReference type="ARBA" id="ARBA00022603"/>
    </source>
</evidence>
<dbReference type="SUPFAM" id="SSF53335">
    <property type="entry name" value="S-adenosyl-L-methionine-dependent methyltransferases"/>
    <property type="match status" value="1"/>
</dbReference>
<dbReference type="Proteomes" id="UP001215712">
    <property type="component" value="Unassembled WGS sequence"/>
</dbReference>
<protein>
    <recommendedName>
        <fullName evidence="4">O-methyltransferase C-terminal domain-containing protein</fullName>
    </recommendedName>
</protein>
<evidence type="ECO:0000256" key="3">
    <source>
        <dbReference type="ARBA" id="ARBA00022691"/>
    </source>
</evidence>
<dbReference type="PANTHER" id="PTHR43712:SF1">
    <property type="entry name" value="HYPOTHETICAL O-METHYLTRANSFERASE (EUROFUNG)-RELATED"/>
    <property type="match status" value="1"/>
</dbReference>
<dbReference type="PANTHER" id="PTHR43712">
    <property type="entry name" value="PUTATIVE (AFU_ORTHOLOGUE AFUA_4G14580)-RELATED"/>
    <property type="match status" value="1"/>
</dbReference>
<keyword evidence="2" id="KW-0808">Transferase</keyword>
<keyword evidence="3" id="KW-0949">S-adenosyl-L-methionine</keyword>
<accession>A0AAD6HMJ0</accession>
<feature type="domain" description="O-methyltransferase C-terminal" evidence="4">
    <location>
        <begin position="101"/>
        <end position="250"/>
    </location>
</feature>
<dbReference type="GO" id="GO:0044550">
    <property type="term" value="P:secondary metabolite biosynthetic process"/>
    <property type="evidence" value="ECO:0007669"/>
    <property type="project" value="UniProtKB-ARBA"/>
</dbReference>
<dbReference type="PROSITE" id="PS51683">
    <property type="entry name" value="SAM_OMT_II"/>
    <property type="match status" value="1"/>
</dbReference>
<reference evidence="5" key="1">
    <citation type="journal article" date="2023" name="IMA Fungus">
        <title>Comparative genomic study of the Penicillium genus elucidates a diverse pangenome and 15 lateral gene transfer events.</title>
        <authorList>
            <person name="Petersen C."/>
            <person name="Sorensen T."/>
            <person name="Nielsen M.R."/>
            <person name="Sondergaard T.E."/>
            <person name="Sorensen J.L."/>
            <person name="Fitzpatrick D.A."/>
            <person name="Frisvad J.C."/>
            <person name="Nielsen K.L."/>
        </authorList>
    </citation>
    <scope>NUCLEOTIDE SEQUENCE</scope>
    <source>
        <strain evidence="5">IBT 17514</strain>
    </source>
</reference>
<evidence type="ECO:0000256" key="2">
    <source>
        <dbReference type="ARBA" id="ARBA00022679"/>
    </source>
</evidence>
<reference evidence="5" key="2">
    <citation type="submission" date="2023-01" db="EMBL/GenBank/DDBJ databases">
        <authorList>
            <person name="Petersen C."/>
        </authorList>
    </citation>
    <scope>NUCLEOTIDE SEQUENCE</scope>
    <source>
        <strain evidence="5">IBT 17514</strain>
    </source>
</reference>
<dbReference type="Pfam" id="PF00891">
    <property type="entry name" value="Methyltransf_2"/>
    <property type="match status" value="1"/>
</dbReference>
<sequence length="275" mass="31807">MTLRPTIGIVDSLFNEGLLPVQKFPEYLRKINYRNPDDSLTPLQYANNIKIDGFTWLAQNPESLTRFNSFMEGHLGNRPDWGDWFPVQEQLLDHAGLKPDAPFLVDIGAGRGHDLVAFRKRFPDIPGRFVLEDLPHVIEEIRGVQDLENAGIETVPYNFFTDVQPVQGARVYFFKYILHDWSDKKARIIFNNLKPAMKRGYSKIIMEEYILPDRNVRSISSLADLTVMVWLSGMERTRQRWINLLESVGLRILKFWLREGDDLGIIEAELADDES</sequence>
<keyword evidence="1" id="KW-0489">Methyltransferase</keyword>
<dbReference type="Gene3D" id="3.40.50.150">
    <property type="entry name" value="Vaccinia Virus protein VP39"/>
    <property type="match status" value="1"/>
</dbReference>
<name>A0AAD6HMJ0_9EURO</name>